<name>A0AA94EXB0_9FLAO</name>
<proteinExistence type="predicted"/>
<sequence>MNKYYKIIDNDSNGNFPYKFFIETDKDDYPIKFIEIFLNETFNYATDSLENGTFLPPLKIHIEEYEDCKEITKEEFYDEWKIRVDKELP</sequence>
<evidence type="ECO:0000313" key="1">
    <source>
        <dbReference type="EMBL" id="RVU86854.1"/>
    </source>
</evidence>
<dbReference type="AlphaFoldDB" id="A0AA94EXB0"/>
<dbReference type="EMBL" id="RWGX01000006">
    <property type="protein sequence ID" value="RVU86854.1"/>
    <property type="molecule type" value="Genomic_DNA"/>
</dbReference>
<protein>
    <submittedName>
        <fullName evidence="1">Uncharacterized protein</fullName>
    </submittedName>
</protein>
<dbReference type="RefSeq" id="WP_127822489.1">
    <property type="nucleotide sequence ID" value="NZ_RWGX02000013.1"/>
</dbReference>
<organism evidence="1">
    <name type="scientific">Flavobacterium columnare</name>
    <dbReference type="NCBI Taxonomy" id="996"/>
    <lineage>
        <taxon>Bacteria</taxon>
        <taxon>Pseudomonadati</taxon>
        <taxon>Bacteroidota</taxon>
        <taxon>Flavobacteriia</taxon>
        <taxon>Flavobacteriales</taxon>
        <taxon>Flavobacteriaceae</taxon>
        <taxon>Flavobacterium</taxon>
    </lineage>
</organism>
<comment type="caution">
    <text evidence="1">The sequence shown here is derived from an EMBL/GenBank/DDBJ whole genome shotgun (WGS) entry which is preliminary data.</text>
</comment>
<gene>
    <name evidence="1" type="ORF">EJB19_15005</name>
</gene>
<accession>A0AA94EXB0</accession>
<reference evidence="1" key="1">
    <citation type="submission" date="2018-12" db="EMBL/GenBank/DDBJ databases">
        <title>Draft genome sequence of Flaovobacterium columnare BGFS27 isolated from channel catfish in Alabama.</title>
        <authorList>
            <person name="Cai W."/>
            <person name="Arias C."/>
        </authorList>
    </citation>
    <scope>NUCLEOTIDE SEQUENCE [LARGE SCALE GENOMIC DNA]</scope>
    <source>
        <strain evidence="1">BGFS27</strain>
    </source>
</reference>